<comment type="caution">
    <text evidence="2">The sequence shown here is derived from an EMBL/GenBank/DDBJ whole genome shotgun (WGS) entry which is preliminary data.</text>
</comment>
<organism evidence="2 3">
    <name type="scientific">Streptomyces europaeiscabiei</name>
    <dbReference type="NCBI Taxonomy" id="146819"/>
    <lineage>
        <taxon>Bacteria</taxon>
        <taxon>Bacillati</taxon>
        <taxon>Actinomycetota</taxon>
        <taxon>Actinomycetes</taxon>
        <taxon>Kitasatosporales</taxon>
        <taxon>Streptomycetaceae</taxon>
        <taxon>Streptomyces</taxon>
    </lineage>
</organism>
<evidence type="ECO:0000256" key="1">
    <source>
        <dbReference type="SAM" id="Phobius"/>
    </source>
</evidence>
<sequence>MDALTELTVLGLILSAALLAMACVKADRVRAWRSSINPSAEELPDAAFTAARVILVTAAGIGIYLAIQSFGVADDASWDDSELTTAVQGAADGLDGYMYRTDQTGDSLYFDDYATLIQDRVAQNGGGDAPQSGVSAYAADANTDSDAYFTVKGDGAGVAFCTHIERIRSKEDDYTPPGITGGPGPVTYRGYRLAAEVQDGEC</sequence>
<protein>
    <recommendedName>
        <fullName evidence="4">Integral membrane protein</fullName>
    </recommendedName>
</protein>
<gene>
    <name evidence="2" type="ORF">PV662_26425</name>
</gene>
<keyword evidence="1" id="KW-0812">Transmembrane</keyword>
<dbReference type="EMBL" id="JARAYU010000010">
    <property type="protein sequence ID" value="MDX3703233.1"/>
    <property type="molecule type" value="Genomic_DNA"/>
</dbReference>
<keyword evidence="1" id="KW-1133">Transmembrane helix</keyword>
<reference evidence="2 3" key="1">
    <citation type="journal article" date="2023" name="Microb. Genom.">
        <title>Mesoterricola silvestris gen. nov., sp. nov., Mesoterricola sediminis sp. nov., Geothrix oryzae sp. nov., Geothrix edaphica sp. nov., Geothrix rubra sp. nov., and Geothrix limicola sp. nov., six novel members of Acidobacteriota isolated from soils.</title>
        <authorList>
            <person name="Weisberg A.J."/>
            <person name="Pearce E."/>
            <person name="Kramer C.G."/>
            <person name="Chang J.H."/>
            <person name="Clarke C.R."/>
        </authorList>
    </citation>
    <scope>NUCLEOTIDE SEQUENCE [LARGE SCALE GENOMIC DNA]</scope>
    <source>
        <strain evidence="2 3">ID09-01A</strain>
    </source>
</reference>
<proteinExistence type="predicted"/>
<evidence type="ECO:0000313" key="2">
    <source>
        <dbReference type="EMBL" id="MDX3703233.1"/>
    </source>
</evidence>
<dbReference type="Proteomes" id="UP001271274">
    <property type="component" value="Unassembled WGS sequence"/>
</dbReference>
<keyword evidence="1" id="KW-0472">Membrane</keyword>
<dbReference type="RefSeq" id="WP_319062824.1">
    <property type="nucleotide sequence ID" value="NZ_JARAYT010000012.1"/>
</dbReference>
<name>A0ABU4NJD7_9ACTN</name>
<feature type="transmembrane region" description="Helical" evidence="1">
    <location>
        <begin position="46"/>
        <end position="67"/>
    </location>
</feature>
<keyword evidence="3" id="KW-1185">Reference proteome</keyword>
<accession>A0ABU4NJD7</accession>
<evidence type="ECO:0000313" key="3">
    <source>
        <dbReference type="Proteomes" id="UP001271274"/>
    </source>
</evidence>
<evidence type="ECO:0008006" key="4">
    <source>
        <dbReference type="Google" id="ProtNLM"/>
    </source>
</evidence>